<proteinExistence type="predicted"/>
<dbReference type="AlphaFoldDB" id="A0A8R2AYW9"/>
<accession>A0A8R2AYW9</accession>
<dbReference type="KEGG" id="api:103308387"/>
<feature type="domain" description="Integrase zinc-binding" evidence="1">
    <location>
        <begin position="57"/>
        <end position="108"/>
    </location>
</feature>
<dbReference type="RefSeq" id="XP_008179888.1">
    <property type="nucleotide sequence ID" value="XM_008181666.1"/>
</dbReference>
<protein>
    <recommendedName>
        <fullName evidence="5">Integrase catalytic domain-containing protein</fullName>
    </recommendedName>
</protein>
<dbReference type="Pfam" id="PF18701">
    <property type="entry name" value="DUF5641"/>
    <property type="match status" value="1"/>
</dbReference>
<reference evidence="4" key="1">
    <citation type="submission" date="2010-06" db="EMBL/GenBank/DDBJ databases">
        <authorList>
            <person name="Jiang H."/>
            <person name="Abraham K."/>
            <person name="Ali S."/>
            <person name="Alsbrooks S.L."/>
            <person name="Anim B.N."/>
            <person name="Anosike U.S."/>
            <person name="Attaway T."/>
            <person name="Bandaranaike D.P."/>
            <person name="Battles P.K."/>
            <person name="Bell S.N."/>
            <person name="Bell A.V."/>
            <person name="Beltran B."/>
            <person name="Bickham C."/>
            <person name="Bustamante Y."/>
            <person name="Caleb T."/>
            <person name="Canada A."/>
            <person name="Cardenas V."/>
            <person name="Carter K."/>
            <person name="Chacko J."/>
            <person name="Chandrabose M.N."/>
            <person name="Chavez D."/>
            <person name="Chavez A."/>
            <person name="Chen L."/>
            <person name="Chu H.-S."/>
            <person name="Claassen K.J."/>
            <person name="Cockrell R."/>
            <person name="Collins M."/>
            <person name="Cooper J.A."/>
            <person name="Cree A."/>
            <person name="Curry S.M."/>
            <person name="Da Y."/>
            <person name="Dao M.D."/>
            <person name="Das B."/>
            <person name="Davila M.-L."/>
            <person name="Davy-Carroll L."/>
            <person name="Denson S."/>
            <person name="Dinh H."/>
            <person name="Ebong V.E."/>
            <person name="Edwards J.R."/>
            <person name="Egan A."/>
            <person name="El-Daye J."/>
            <person name="Escobedo L."/>
            <person name="Fernandez S."/>
            <person name="Fernando P.R."/>
            <person name="Flagg N."/>
            <person name="Forbes L.D."/>
            <person name="Fowler R.G."/>
            <person name="Fu Q."/>
            <person name="Gabisi R.A."/>
            <person name="Ganer J."/>
            <person name="Garbino Pronczuk A."/>
            <person name="Garcia R.M."/>
            <person name="Garner T."/>
            <person name="Garrett T.E."/>
            <person name="Gonzalez D.A."/>
            <person name="Hamid H."/>
            <person name="Hawkins E.S."/>
            <person name="Hirani K."/>
            <person name="Hogues M.E."/>
            <person name="Hollins B."/>
            <person name="Hsiao C.-H."/>
            <person name="Jabil R."/>
            <person name="James M.L."/>
            <person name="Jhangiani S.N."/>
            <person name="Johnson B."/>
            <person name="Johnson Q."/>
            <person name="Joshi V."/>
            <person name="Kalu J.B."/>
            <person name="Kam C."/>
            <person name="Kashfia A."/>
            <person name="Keebler J."/>
            <person name="Kisamo H."/>
            <person name="Kovar C.L."/>
            <person name="Lago L.A."/>
            <person name="Lai C.-Y."/>
            <person name="Laidlaw J."/>
            <person name="Lara F."/>
            <person name="Le T.-K."/>
            <person name="Lee S.L."/>
            <person name="Legall F.H."/>
            <person name="Lemon S.J."/>
            <person name="Lewis L.R."/>
            <person name="Li B."/>
            <person name="Liu Y."/>
            <person name="Liu Y.-S."/>
            <person name="Lopez J."/>
            <person name="Lozado R.J."/>
            <person name="Lu J."/>
            <person name="Madu R.C."/>
            <person name="Maheshwari M."/>
            <person name="Maheshwari R."/>
            <person name="Malloy K."/>
            <person name="Martinez E."/>
            <person name="Mathew T."/>
            <person name="Mercado I.C."/>
            <person name="Mercado C."/>
            <person name="Meyer B."/>
            <person name="Montgomery K."/>
            <person name="Morgan M.B."/>
            <person name="Munidasa M."/>
            <person name="Nazareth L.V."/>
            <person name="Nelson J."/>
            <person name="Ng B.M."/>
            <person name="Nguyen N.B."/>
            <person name="Nguyen P.Q."/>
            <person name="Nguyen T."/>
            <person name="Obregon M."/>
            <person name="Okwuonu G.O."/>
            <person name="Onwere C.G."/>
            <person name="Orozco G."/>
            <person name="Parra A."/>
            <person name="Patel S."/>
            <person name="Patil S."/>
            <person name="Perez A."/>
            <person name="Perez Y."/>
            <person name="Pham C."/>
            <person name="Primus E.L."/>
            <person name="Pu L.-L."/>
            <person name="Puazo M."/>
            <person name="Qin X."/>
            <person name="Quiroz J.B."/>
            <person name="Reese J."/>
            <person name="Richards S."/>
            <person name="Rives C.M."/>
            <person name="Robberts R."/>
            <person name="Ruiz S.J."/>
            <person name="Ruiz M.J."/>
            <person name="Santibanez J."/>
            <person name="Schneider B.W."/>
            <person name="Sisson I."/>
            <person name="Smith M."/>
            <person name="Sodergren E."/>
            <person name="Song X.-Z."/>
            <person name="Song B.B."/>
            <person name="Summersgill H."/>
            <person name="Thelus R."/>
            <person name="Thornton R.D."/>
            <person name="Trejos Z.Y."/>
            <person name="Usmani K."/>
            <person name="Vattathil S."/>
            <person name="Villasana D."/>
            <person name="Walker D.L."/>
            <person name="Wang S."/>
            <person name="Wang K."/>
            <person name="White C.S."/>
            <person name="Williams A.C."/>
            <person name="Williamson J."/>
            <person name="Wilson K."/>
            <person name="Woghiren I.O."/>
            <person name="Woodworth J.R."/>
            <person name="Worley K.C."/>
            <person name="Wright R.A."/>
            <person name="Wu W."/>
            <person name="Young L."/>
            <person name="Zhang L."/>
            <person name="Zhang J."/>
            <person name="Zhu Y."/>
            <person name="Muzny D.M."/>
            <person name="Weinstock G."/>
            <person name="Gibbs R.A."/>
        </authorList>
    </citation>
    <scope>NUCLEOTIDE SEQUENCE [LARGE SCALE GENOMIC DNA]</scope>
    <source>
        <strain evidence="4">LSR1</strain>
    </source>
</reference>
<dbReference type="PANTHER" id="PTHR47331">
    <property type="entry name" value="PHD-TYPE DOMAIN-CONTAINING PROTEIN"/>
    <property type="match status" value="1"/>
</dbReference>
<reference evidence="3" key="2">
    <citation type="submission" date="2022-06" db="UniProtKB">
        <authorList>
            <consortium name="EnsemblMetazoa"/>
        </authorList>
    </citation>
    <scope>IDENTIFICATION</scope>
</reference>
<evidence type="ECO:0000259" key="2">
    <source>
        <dbReference type="Pfam" id="PF18701"/>
    </source>
</evidence>
<dbReference type="InterPro" id="IPR036397">
    <property type="entry name" value="RNaseH_sf"/>
</dbReference>
<dbReference type="EnsemblMetazoa" id="XM_008181666.1">
    <property type="protein sequence ID" value="XP_008179888.1"/>
    <property type="gene ID" value="LOC103308387"/>
</dbReference>
<dbReference type="InterPro" id="IPR012337">
    <property type="entry name" value="RNaseH-like_sf"/>
</dbReference>
<dbReference type="GeneID" id="103308387"/>
<name>A0A8R2AYW9_ACYPI</name>
<sequence length="407" mass="45813">MLELKKGNDVGRKSKLKGLSPYLEDGLILVGERLGYAQIPERQKHPIVLPNGHRVSKLIFESKHRELLHCGPQSLLADIRRVYWPIKGRITARSVISKCVRCARAKPQFVQPLMGQLPRQRVNVSPPFAVTGVDFAGPLIVRSGVRRIVGTKAWISLFVCFSTRAIHLEVVENLSSGAFVAALKAFHGTKRTLSKEGVEWHFNPPSAPHFGGLWESAVKGAKHHLTRMLGEAKLTIGELNTLLCQIEACLNSRLITPMGHDPSEPEALTTAHFLIGRPITLMPEVDLTQENPGGMRRWKYVQHLSQTFWKRWHAEYLPQMQVRGKWITKKGPLKIDDIVIIKEDHVPPTKWKLGRVIKVHPGVDGEIRVVTVRIGSGTEMKRPTVKLCRLPTDKDINVDENEELVEK</sequence>
<dbReference type="GO" id="GO:0003676">
    <property type="term" value="F:nucleic acid binding"/>
    <property type="evidence" value="ECO:0007669"/>
    <property type="project" value="InterPro"/>
</dbReference>
<evidence type="ECO:0000259" key="1">
    <source>
        <dbReference type="Pfam" id="PF17921"/>
    </source>
</evidence>
<dbReference type="SUPFAM" id="SSF53098">
    <property type="entry name" value="Ribonuclease H-like"/>
    <property type="match status" value="1"/>
</dbReference>
<dbReference type="Pfam" id="PF17921">
    <property type="entry name" value="Integrase_H2C2"/>
    <property type="match status" value="1"/>
</dbReference>
<dbReference type="PANTHER" id="PTHR47331:SF1">
    <property type="entry name" value="GAG-LIKE PROTEIN"/>
    <property type="match status" value="1"/>
</dbReference>
<dbReference type="OrthoDB" id="6582095at2759"/>
<dbReference type="InterPro" id="IPR041588">
    <property type="entry name" value="Integrase_H2C2"/>
</dbReference>
<evidence type="ECO:0008006" key="5">
    <source>
        <dbReference type="Google" id="ProtNLM"/>
    </source>
</evidence>
<dbReference type="InterPro" id="IPR040676">
    <property type="entry name" value="DUF5641"/>
</dbReference>
<dbReference type="Gene3D" id="3.30.420.10">
    <property type="entry name" value="Ribonuclease H-like superfamily/Ribonuclease H"/>
    <property type="match status" value="1"/>
</dbReference>
<evidence type="ECO:0000313" key="3">
    <source>
        <dbReference type="EnsemblMetazoa" id="XP_008179888.1"/>
    </source>
</evidence>
<keyword evidence="4" id="KW-1185">Reference proteome</keyword>
<dbReference type="Proteomes" id="UP000007819">
    <property type="component" value="Chromosome A1"/>
</dbReference>
<organism evidence="3 4">
    <name type="scientific">Acyrthosiphon pisum</name>
    <name type="common">Pea aphid</name>
    <dbReference type="NCBI Taxonomy" id="7029"/>
    <lineage>
        <taxon>Eukaryota</taxon>
        <taxon>Metazoa</taxon>
        <taxon>Ecdysozoa</taxon>
        <taxon>Arthropoda</taxon>
        <taxon>Hexapoda</taxon>
        <taxon>Insecta</taxon>
        <taxon>Pterygota</taxon>
        <taxon>Neoptera</taxon>
        <taxon>Paraneoptera</taxon>
        <taxon>Hemiptera</taxon>
        <taxon>Sternorrhyncha</taxon>
        <taxon>Aphidomorpha</taxon>
        <taxon>Aphidoidea</taxon>
        <taxon>Aphididae</taxon>
        <taxon>Macrosiphini</taxon>
        <taxon>Acyrthosiphon</taxon>
    </lineage>
</organism>
<evidence type="ECO:0000313" key="4">
    <source>
        <dbReference type="Proteomes" id="UP000007819"/>
    </source>
</evidence>
<feature type="domain" description="DUF5641" evidence="2">
    <location>
        <begin position="296"/>
        <end position="390"/>
    </location>
</feature>